<sequence>MEHADIVKQMRESYDEKSRLHYLTLEDLAQLDDPASPTASQDGESCQECDDEPMSSNTDHQTLESHNINAVVAEEEHANEDDEAKEAKDIYYKCDSCQFSCFTRTVLETHMQPWRASMERDTKTVLIKTGMRPWNEKLFHFYRCNFDQTVANTSQENKENKTKIDCPAFIDVIEHEGGVLDCVAYFGHLGHEVEGMPPEEGAEVVSATVETKNKDEVPCQICGSIVPPEVDSVFCKKVKWCHCNNEECQSLAHEWCRRFMGSDCIKCKNGTLMMDEPL</sequence>
<dbReference type="Proteomes" id="UP000271889">
    <property type="component" value="Unassembled WGS sequence"/>
</dbReference>
<feature type="region of interest" description="Disordered" evidence="1">
    <location>
        <begin position="29"/>
        <end position="60"/>
    </location>
</feature>
<protein>
    <submittedName>
        <fullName evidence="2">Uncharacterized protein</fullName>
    </submittedName>
</protein>
<gene>
    <name evidence="2" type="ORF">CGOC_LOCUS1189</name>
</gene>
<accession>A0A3P6QX11</accession>
<dbReference type="EMBL" id="UYRV01002087">
    <property type="protein sequence ID" value="VDK48070.1"/>
    <property type="molecule type" value="Genomic_DNA"/>
</dbReference>
<proteinExistence type="predicted"/>
<name>A0A3P6QX11_CYLGO</name>
<dbReference type="OrthoDB" id="5851006at2759"/>
<evidence type="ECO:0000313" key="3">
    <source>
        <dbReference type="Proteomes" id="UP000271889"/>
    </source>
</evidence>
<evidence type="ECO:0000313" key="2">
    <source>
        <dbReference type="EMBL" id="VDK48070.1"/>
    </source>
</evidence>
<dbReference type="AlphaFoldDB" id="A0A3P6QX11"/>
<reference evidence="2 3" key="1">
    <citation type="submission" date="2018-11" db="EMBL/GenBank/DDBJ databases">
        <authorList>
            <consortium name="Pathogen Informatics"/>
        </authorList>
    </citation>
    <scope>NUCLEOTIDE SEQUENCE [LARGE SCALE GENOMIC DNA]</scope>
</reference>
<evidence type="ECO:0000256" key="1">
    <source>
        <dbReference type="SAM" id="MobiDB-lite"/>
    </source>
</evidence>
<organism evidence="2 3">
    <name type="scientific">Cylicostephanus goldi</name>
    <name type="common">Nematode worm</name>
    <dbReference type="NCBI Taxonomy" id="71465"/>
    <lineage>
        <taxon>Eukaryota</taxon>
        <taxon>Metazoa</taxon>
        <taxon>Ecdysozoa</taxon>
        <taxon>Nematoda</taxon>
        <taxon>Chromadorea</taxon>
        <taxon>Rhabditida</taxon>
        <taxon>Rhabditina</taxon>
        <taxon>Rhabditomorpha</taxon>
        <taxon>Strongyloidea</taxon>
        <taxon>Strongylidae</taxon>
        <taxon>Cylicostephanus</taxon>
    </lineage>
</organism>
<keyword evidence="3" id="KW-1185">Reference proteome</keyword>